<name>A0A3N2R9W9_9RHOB</name>
<evidence type="ECO:0000313" key="2">
    <source>
        <dbReference type="Proteomes" id="UP000268016"/>
    </source>
</evidence>
<comment type="caution">
    <text evidence="1">The sequence shown here is derived from an EMBL/GenBank/DDBJ whole genome shotgun (WGS) entry which is preliminary data.</text>
</comment>
<sequence>MSLAACAEIVRRGDPVRFRAAMSCPPPAREVLFPLYAFNVEVSRAPYASEEPMIAEMRLHWWREALEEIGAGGRVRSHEVTDPLAALVRERGLPVEVLDRAAAARRWDIWREPFEDGAAFSAHLERVAGDLAWVSALGLGAAAAEEEEAVRAGAWGAGLARWFLAVPEMEARGRMPLPDGREETVRALAREGLARLDAGRAARTEGAVLALRHGWDAGAVLKAAAREPGRVKDGRLGPGEARSALRLAWVAVRGRW</sequence>
<keyword evidence="2" id="KW-1185">Reference proteome</keyword>
<protein>
    <submittedName>
        <fullName evidence="1">Phytoene synthase</fullName>
    </submittedName>
</protein>
<dbReference type="EMBL" id="RDRB01000001">
    <property type="protein sequence ID" value="ROU04270.1"/>
    <property type="molecule type" value="Genomic_DNA"/>
</dbReference>
<organism evidence="1 2">
    <name type="scientific">Histidinibacterium lentulum</name>
    <dbReference type="NCBI Taxonomy" id="2480588"/>
    <lineage>
        <taxon>Bacteria</taxon>
        <taxon>Pseudomonadati</taxon>
        <taxon>Pseudomonadota</taxon>
        <taxon>Alphaproteobacteria</taxon>
        <taxon>Rhodobacterales</taxon>
        <taxon>Paracoccaceae</taxon>
        <taxon>Histidinibacterium</taxon>
    </lineage>
</organism>
<dbReference type="AlphaFoldDB" id="A0A3N2R9W9"/>
<dbReference type="SUPFAM" id="SSF48576">
    <property type="entry name" value="Terpenoid synthases"/>
    <property type="match status" value="1"/>
</dbReference>
<gene>
    <name evidence="1" type="ORF">EAT49_02455</name>
</gene>
<dbReference type="RefSeq" id="WP_123640675.1">
    <property type="nucleotide sequence ID" value="NZ_ML119081.1"/>
</dbReference>
<dbReference type="Pfam" id="PF00494">
    <property type="entry name" value="SQS_PSY"/>
    <property type="match status" value="1"/>
</dbReference>
<dbReference type="Proteomes" id="UP000268016">
    <property type="component" value="Unassembled WGS sequence"/>
</dbReference>
<reference evidence="1 2" key="1">
    <citation type="submission" date="2018-10" db="EMBL/GenBank/DDBJ databases">
        <title>Histidinibacterium lentulum gen. nov., sp. nov., a marine bacterium from the culture broth of Picochlorum sp. 122.</title>
        <authorList>
            <person name="Wang G."/>
        </authorList>
    </citation>
    <scope>NUCLEOTIDE SEQUENCE [LARGE SCALE GENOMIC DNA]</scope>
    <source>
        <strain evidence="1 2">B17</strain>
    </source>
</reference>
<proteinExistence type="predicted"/>
<evidence type="ECO:0000313" key="1">
    <source>
        <dbReference type="EMBL" id="ROU04270.1"/>
    </source>
</evidence>
<dbReference type="InterPro" id="IPR002060">
    <property type="entry name" value="Squ/phyt_synthse"/>
</dbReference>
<dbReference type="Gene3D" id="1.10.600.10">
    <property type="entry name" value="Farnesyl Diphosphate Synthase"/>
    <property type="match status" value="1"/>
</dbReference>
<dbReference type="InterPro" id="IPR008949">
    <property type="entry name" value="Isoprenoid_synthase_dom_sf"/>
</dbReference>
<accession>A0A3N2R9W9</accession>
<dbReference type="OrthoDB" id="9814909at2"/>